<dbReference type="Proteomes" id="UP000075714">
    <property type="component" value="Unassembled WGS sequence"/>
</dbReference>
<sequence length="477" mass="49855">MKPGALVALVALVAAFAVANAQTQTNLYPAFPFCQCTKTPSPYSLANTVRFKGDSTYCFTLNVNTALTSTAFCAKADFWKLEFNIKTECDVVNAPIKSWVNGVPTKIGPAIDYAKDGPAGSRILRLTQLGLGRSNNGAEICIQLGTNRNGQGCTTLEQLCVPPAGAPAGVCSAAMFDNTTRCCPISTPNPTVVFPYAFDAATCAKVSKAIIDGITAQAAAVGATILSGPAQVACTGSLVKVTVTFFSPEHGALLQPSIDLAAEKWLEVVTGKDCPSYLYGYTTKVTVGADAASSVAAAGKETCLHAEASKSCKPVEVDFPKCQCNTKPASTPFAATTKLSTLPGRNGTTLYCFTLAVITPSNPDSPCGRTTNLLKAEIYADDLRRGLVKGVAVQPKLPNGQLDSIKFMSTTWGARGEDTLKATPLNWSKAQSNGAKVCIELAAGASLSSVCKGSPDTCWINLFDDAKDCCPLYSASP</sequence>
<reference evidence="4" key="1">
    <citation type="journal article" date="2016" name="Nat. Commun.">
        <title>The Gonium pectorale genome demonstrates co-option of cell cycle regulation during the evolution of multicellularity.</title>
        <authorList>
            <person name="Hanschen E.R."/>
            <person name="Marriage T.N."/>
            <person name="Ferris P.J."/>
            <person name="Hamaji T."/>
            <person name="Toyoda A."/>
            <person name="Fujiyama A."/>
            <person name="Neme R."/>
            <person name="Noguchi H."/>
            <person name="Minakuchi Y."/>
            <person name="Suzuki M."/>
            <person name="Kawai-Toyooka H."/>
            <person name="Smith D.R."/>
            <person name="Sparks H."/>
            <person name="Anderson J."/>
            <person name="Bakaric R."/>
            <person name="Luria V."/>
            <person name="Karger A."/>
            <person name="Kirschner M.W."/>
            <person name="Durand P.M."/>
            <person name="Michod R.E."/>
            <person name="Nozaki H."/>
            <person name="Olson B.J."/>
        </authorList>
    </citation>
    <scope>NUCLEOTIDE SEQUENCE [LARGE SCALE GENOMIC DNA]</scope>
    <source>
        <strain evidence="4">NIES-2863</strain>
    </source>
</reference>
<evidence type="ECO:0000256" key="1">
    <source>
        <dbReference type="SAM" id="SignalP"/>
    </source>
</evidence>
<accession>A0A150GP68</accession>
<feature type="domain" description="Pherophorin" evidence="2">
    <location>
        <begin position="31"/>
        <end position="184"/>
    </location>
</feature>
<evidence type="ECO:0000313" key="3">
    <source>
        <dbReference type="EMBL" id="KXZ51120.1"/>
    </source>
</evidence>
<organism evidence="3 4">
    <name type="scientific">Gonium pectorale</name>
    <name type="common">Green alga</name>
    <dbReference type="NCBI Taxonomy" id="33097"/>
    <lineage>
        <taxon>Eukaryota</taxon>
        <taxon>Viridiplantae</taxon>
        <taxon>Chlorophyta</taxon>
        <taxon>core chlorophytes</taxon>
        <taxon>Chlorophyceae</taxon>
        <taxon>CS clade</taxon>
        <taxon>Chlamydomonadales</taxon>
        <taxon>Volvocaceae</taxon>
        <taxon>Gonium</taxon>
    </lineage>
</organism>
<dbReference type="EMBL" id="LSYV01000015">
    <property type="protein sequence ID" value="KXZ51120.1"/>
    <property type="molecule type" value="Genomic_DNA"/>
</dbReference>
<keyword evidence="1" id="KW-0732">Signal</keyword>
<dbReference type="Pfam" id="PF12499">
    <property type="entry name" value="DUF3707"/>
    <property type="match status" value="2"/>
</dbReference>
<dbReference type="OrthoDB" id="524902at2759"/>
<gene>
    <name evidence="3" type="ORF">GPECTOR_14phG2a</name>
</gene>
<proteinExistence type="predicted"/>
<dbReference type="InterPro" id="IPR024616">
    <property type="entry name" value="Pherophorin"/>
</dbReference>
<feature type="domain" description="Pherophorin" evidence="2">
    <location>
        <begin position="319"/>
        <end position="471"/>
    </location>
</feature>
<feature type="signal peptide" evidence="1">
    <location>
        <begin position="1"/>
        <end position="21"/>
    </location>
</feature>
<comment type="caution">
    <text evidence="3">The sequence shown here is derived from an EMBL/GenBank/DDBJ whole genome shotgun (WGS) entry which is preliminary data.</text>
</comment>
<evidence type="ECO:0000313" key="4">
    <source>
        <dbReference type="Proteomes" id="UP000075714"/>
    </source>
</evidence>
<keyword evidence="4" id="KW-1185">Reference proteome</keyword>
<feature type="chain" id="PRO_5007562221" description="Pherophorin domain-containing protein" evidence="1">
    <location>
        <begin position="22"/>
        <end position="477"/>
    </location>
</feature>
<name>A0A150GP68_GONPE</name>
<evidence type="ECO:0000259" key="2">
    <source>
        <dbReference type="Pfam" id="PF12499"/>
    </source>
</evidence>
<protein>
    <recommendedName>
        <fullName evidence="2">Pherophorin domain-containing protein</fullName>
    </recommendedName>
</protein>
<dbReference type="AlphaFoldDB" id="A0A150GP68"/>